<keyword evidence="2" id="KW-1185">Reference proteome</keyword>
<proteinExistence type="predicted"/>
<dbReference type="OrthoDB" id="271745at2759"/>
<dbReference type="VEuPathDB" id="TriTrypDB:ADEAN_000402300"/>
<sequence>MITTTSNLWRAYSTNDLTVNKLTMKPEEDALECIFLEFEDSKLCTMSATEYAVVCLVSKDGAMEMGMLKLRTAALQRQVNALLQPIVTE</sequence>
<dbReference type="AlphaFoldDB" id="A0A7G2CC07"/>
<reference evidence="1 2" key="1">
    <citation type="submission" date="2020-08" db="EMBL/GenBank/DDBJ databases">
        <authorList>
            <person name="Newling K."/>
            <person name="Davey J."/>
            <person name="Forrester S."/>
        </authorList>
    </citation>
    <scope>NUCLEOTIDE SEQUENCE [LARGE SCALE GENOMIC DNA]</scope>
    <source>
        <strain evidence="2">Crithidia deanei Carvalho (ATCC PRA-265)</strain>
    </source>
</reference>
<name>A0A7G2CC07_9TRYP</name>
<accession>A0A7G2CC07</accession>
<evidence type="ECO:0008006" key="3">
    <source>
        <dbReference type="Google" id="ProtNLM"/>
    </source>
</evidence>
<dbReference type="EMBL" id="LR877151">
    <property type="protein sequence ID" value="CAD2216561.1"/>
    <property type="molecule type" value="Genomic_DNA"/>
</dbReference>
<organism evidence="1 2">
    <name type="scientific">Angomonas deanei</name>
    <dbReference type="NCBI Taxonomy" id="59799"/>
    <lineage>
        <taxon>Eukaryota</taxon>
        <taxon>Discoba</taxon>
        <taxon>Euglenozoa</taxon>
        <taxon>Kinetoplastea</taxon>
        <taxon>Metakinetoplastina</taxon>
        <taxon>Trypanosomatida</taxon>
        <taxon>Trypanosomatidae</taxon>
        <taxon>Strigomonadinae</taxon>
        <taxon>Angomonas</taxon>
    </lineage>
</organism>
<protein>
    <recommendedName>
        <fullName evidence="3">Roadblock/LC7 domain containing protein</fullName>
    </recommendedName>
</protein>
<gene>
    <name evidence="1" type="ORF">ADEAN_000402300</name>
</gene>
<dbReference type="Proteomes" id="UP000515908">
    <property type="component" value="Chromosome 07"/>
</dbReference>
<dbReference type="Gene3D" id="3.30.450.30">
    <property type="entry name" value="Dynein light chain 2a, cytoplasmic"/>
    <property type="match status" value="1"/>
</dbReference>
<evidence type="ECO:0000313" key="1">
    <source>
        <dbReference type="EMBL" id="CAD2216561.1"/>
    </source>
</evidence>
<dbReference type="SUPFAM" id="SSF103196">
    <property type="entry name" value="Roadblock/LC7 domain"/>
    <property type="match status" value="1"/>
</dbReference>
<evidence type="ECO:0000313" key="2">
    <source>
        <dbReference type="Proteomes" id="UP000515908"/>
    </source>
</evidence>